<proteinExistence type="predicted"/>
<dbReference type="EMBL" id="CP011391">
    <property type="protein sequence ID" value="AMK55824.1"/>
    <property type="molecule type" value="Genomic_DNA"/>
</dbReference>
<name>A0A140DYU7_9FIRM</name>
<accession>A0A140DYU7</accession>
<dbReference type="AlphaFoldDB" id="A0A140DYU7"/>
<protein>
    <submittedName>
        <fullName evidence="1">Uncharacterized protein</fullName>
    </submittedName>
</protein>
<gene>
    <name evidence="1" type="ORF">AALO17_26900</name>
</gene>
<sequence length="49" mass="5297">MSHNFCVWIQGFQGLGWSECRIRCQLQGGAGKEKATGSVTLRGSLSVVL</sequence>
<dbReference type="KEGG" id="fro:AALO17_26900"/>
<reference evidence="1 2" key="1">
    <citation type="journal article" date="2016" name="Gut Pathog.">
        <title>Whole genome sequencing of "Faecalibaculum rodentium" ALO17, isolated from C57BL/6J laboratory mouse feces.</title>
        <authorList>
            <person name="Lim S."/>
            <person name="Chang D.H."/>
            <person name="Ahn S."/>
            <person name="Kim B.C."/>
        </authorList>
    </citation>
    <scope>NUCLEOTIDE SEQUENCE [LARGE SCALE GENOMIC DNA]</scope>
    <source>
        <strain evidence="1 2">Alo17</strain>
    </source>
</reference>
<dbReference type="Proteomes" id="UP000069771">
    <property type="component" value="Chromosome"/>
</dbReference>
<keyword evidence="2" id="KW-1185">Reference proteome</keyword>
<evidence type="ECO:0000313" key="2">
    <source>
        <dbReference type="Proteomes" id="UP000069771"/>
    </source>
</evidence>
<evidence type="ECO:0000313" key="1">
    <source>
        <dbReference type="EMBL" id="AMK55824.1"/>
    </source>
</evidence>
<organism evidence="1 2">
    <name type="scientific">Faecalibaculum rodentium</name>
    <dbReference type="NCBI Taxonomy" id="1702221"/>
    <lineage>
        <taxon>Bacteria</taxon>
        <taxon>Bacillati</taxon>
        <taxon>Bacillota</taxon>
        <taxon>Erysipelotrichia</taxon>
        <taxon>Erysipelotrichales</taxon>
        <taxon>Erysipelotrichaceae</taxon>
        <taxon>Faecalibaculum</taxon>
    </lineage>
</organism>